<dbReference type="PRINTS" id="PR00344">
    <property type="entry name" value="BCTRLSENSOR"/>
</dbReference>
<evidence type="ECO:0000256" key="1">
    <source>
        <dbReference type="ARBA" id="ARBA00000085"/>
    </source>
</evidence>
<evidence type="ECO:0000256" key="4">
    <source>
        <dbReference type="ARBA" id="ARBA00022553"/>
    </source>
</evidence>
<dbReference type="Proteomes" id="UP001501020">
    <property type="component" value="Unassembled WGS sequence"/>
</dbReference>
<keyword evidence="4" id="KW-0597">Phosphoprotein</keyword>
<dbReference type="PROSITE" id="PS50885">
    <property type="entry name" value="HAMP"/>
    <property type="match status" value="1"/>
</dbReference>
<dbReference type="InterPro" id="IPR003594">
    <property type="entry name" value="HATPase_dom"/>
</dbReference>
<keyword evidence="8 11" id="KW-1133">Transmembrane helix</keyword>
<dbReference type="SMART" id="SM00304">
    <property type="entry name" value="HAMP"/>
    <property type="match status" value="1"/>
</dbReference>
<feature type="transmembrane region" description="Helical" evidence="11">
    <location>
        <begin position="79"/>
        <end position="103"/>
    </location>
</feature>
<dbReference type="InterPro" id="IPR036890">
    <property type="entry name" value="HATPase_C_sf"/>
</dbReference>
<dbReference type="Gene3D" id="1.10.287.130">
    <property type="match status" value="1"/>
</dbReference>
<feature type="region of interest" description="Disordered" evidence="10">
    <location>
        <begin position="1"/>
        <end position="53"/>
    </location>
</feature>
<feature type="compositionally biased region" description="Low complexity" evidence="10">
    <location>
        <begin position="1"/>
        <end position="20"/>
    </location>
</feature>
<comment type="subcellular location">
    <subcellularLocation>
        <location evidence="2">Cell membrane</location>
    </subcellularLocation>
</comment>
<dbReference type="Gene3D" id="3.30.565.10">
    <property type="entry name" value="Histidine kinase-like ATPase, C-terminal domain"/>
    <property type="match status" value="1"/>
</dbReference>
<evidence type="ECO:0000313" key="14">
    <source>
        <dbReference type="EMBL" id="GAA2133347.1"/>
    </source>
</evidence>
<dbReference type="PANTHER" id="PTHR43304">
    <property type="entry name" value="PHYTOCHROME-LIKE PROTEIN CPH1"/>
    <property type="match status" value="1"/>
</dbReference>
<feature type="region of interest" description="Disordered" evidence="10">
    <location>
        <begin position="558"/>
        <end position="581"/>
    </location>
</feature>
<evidence type="ECO:0000256" key="5">
    <source>
        <dbReference type="ARBA" id="ARBA00022679"/>
    </source>
</evidence>
<dbReference type="SMART" id="SM00388">
    <property type="entry name" value="HisKA"/>
    <property type="match status" value="1"/>
</dbReference>
<dbReference type="InterPro" id="IPR005467">
    <property type="entry name" value="His_kinase_dom"/>
</dbReference>
<gene>
    <name evidence="14" type="ORF">GCM10009727_26680</name>
</gene>
<evidence type="ECO:0000256" key="9">
    <source>
        <dbReference type="ARBA" id="ARBA00023012"/>
    </source>
</evidence>
<evidence type="ECO:0000256" key="2">
    <source>
        <dbReference type="ARBA" id="ARBA00004236"/>
    </source>
</evidence>
<dbReference type="EMBL" id="BAAAMR010000019">
    <property type="protein sequence ID" value="GAA2133347.1"/>
    <property type="molecule type" value="Genomic_DNA"/>
</dbReference>
<evidence type="ECO:0000313" key="15">
    <source>
        <dbReference type="Proteomes" id="UP001501020"/>
    </source>
</evidence>
<dbReference type="InterPro" id="IPR003660">
    <property type="entry name" value="HAMP_dom"/>
</dbReference>
<name>A0ABN2YY19_9ACTN</name>
<keyword evidence="11" id="KW-0472">Membrane</keyword>
<reference evidence="14 15" key="1">
    <citation type="journal article" date="2019" name="Int. J. Syst. Evol. Microbiol.">
        <title>The Global Catalogue of Microorganisms (GCM) 10K type strain sequencing project: providing services to taxonomists for standard genome sequencing and annotation.</title>
        <authorList>
            <consortium name="The Broad Institute Genomics Platform"/>
            <consortium name="The Broad Institute Genome Sequencing Center for Infectious Disease"/>
            <person name="Wu L."/>
            <person name="Ma J."/>
        </authorList>
    </citation>
    <scope>NUCLEOTIDE SEQUENCE [LARGE SCALE GENOMIC DNA]</scope>
    <source>
        <strain evidence="14 15">JCM 13850</strain>
    </source>
</reference>
<evidence type="ECO:0000256" key="7">
    <source>
        <dbReference type="ARBA" id="ARBA00022777"/>
    </source>
</evidence>
<feature type="domain" description="Histidine kinase" evidence="12">
    <location>
        <begin position="359"/>
        <end position="578"/>
    </location>
</feature>
<sequence>MAGGPAAEEPAGEETPSAEAPDTEAPDTETQDGEATDTEAQGGDEAPADGSELLAPPVVLPDAELPRPRGIRRVRLVQIYRVGSVVLGVLLIAAFAVAGSALYQAGKARDTLVNEVDPVALEQYKLSSAIAAQDTAIRRYTEEGGSDRLAEYRTAVAQEATSAATMRRLLADVSGGGRVVRLVDEVTAGSREWRARFADPVAAQRGGGGLTGGRSRQAGGLFDRARNGMTPLQAGITDLHARAADRLRARSDAALWSVGAALAIAALAVILLALVIRRTVVRPVASLGEQVREVAQGDFAHRLDVSGPTEINELAVIIDAMRRRIIEEWRTSTERAVLLDEQAGELRRSNAELEQFAYVASHDLQEPLRKVASFCQMLDRRYGDQLDERGRQYVAFAVDGAKRMQALINDLLGFSRVGRMARPEDAIDLNEVAGQAVDNLGSLIEETGARVEIAADLPTVPGERTQLTQLFQNLVGNAIKFRRPDVAPHVAVDVRREGDEWLFTCADNGIGIEPRYADRIFLIFQRLHPRDEYTGTGIGLALCKKIVEYHGGRIWLDEDERGEKDPGTTFHWTLPIGDDNE</sequence>
<dbReference type="SUPFAM" id="SSF158472">
    <property type="entry name" value="HAMP domain-like"/>
    <property type="match status" value="1"/>
</dbReference>
<feature type="domain" description="HAMP" evidence="13">
    <location>
        <begin position="278"/>
        <end position="330"/>
    </location>
</feature>
<dbReference type="CDD" id="cd06225">
    <property type="entry name" value="HAMP"/>
    <property type="match status" value="1"/>
</dbReference>
<protein>
    <recommendedName>
        <fullName evidence="3">histidine kinase</fullName>
        <ecNumber evidence="3">2.7.13.3</ecNumber>
    </recommendedName>
</protein>
<keyword evidence="15" id="KW-1185">Reference proteome</keyword>
<dbReference type="Gene3D" id="6.10.340.10">
    <property type="match status" value="1"/>
</dbReference>
<comment type="caution">
    <text evidence="14">The sequence shown here is derived from an EMBL/GenBank/DDBJ whole genome shotgun (WGS) entry which is preliminary data.</text>
</comment>
<keyword evidence="5" id="KW-0808">Transferase</keyword>
<dbReference type="EC" id="2.7.13.3" evidence="3"/>
<evidence type="ECO:0000256" key="8">
    <source>
        <dbReference type="ARBA" id="ARBA00022989"/>
    </source>
</evidence>
<dbReference type="PANTHER" id="PTHR43304:SF1">
    <property type="entry name" value="PAC DOMAIN-CONTAINING PROTEIN"/>
    <property type="match status" value="1"/>
</dbReference>
<dbReference type="InterPro" id="IPR003661">
    <property type="entry name" value="HisK_dim/P_dom"/>
</dbReference>
<dbReference type="PROSITE" id="PS50109">
    <property type="entry name" value="HIS_KIN"/>
    <property type="match status" value="1"/>
</dbReference>
<dbReference type="SMART" id="SM00387">
    <property type="entry name" value="HATPase_c"/>
    <property type="match status" value="1"/>
</dbReference>
<keyword evidence="7" id="KW-0418">Kinase</keyword>
<evidence type="ECO:0000256" key="3">
    <source>
        <dbReference type="ARBA" id="ARBA00012438"/>
    </source>
</evidence>
<accession>A0ABN2YY19</accession>
<evidence type="ECO:0000256" key="10">
    <source>
        <dbReference type="SAM" id="MobiDB-lite"/>
    </source>
</evidence>
<dbReference type="SUPFAM" id="SSF55874">
    <property type="entry name" value="ATPase domain of HSP90 chaperone/DNA topoisomerase II/histidine kinase"/>
    <property type="match status" value="1"/>
</dbReference>
<proteinExistence type="predicted"/>
<comment type="catalytic activity">
    <reaction evidence="1">
        <text>ATP + protein L-histidine = ADP + protein N-phospho-L-histidine.</text>
        <dbReference type="EC" id="2.7.13.3"/>
    </reaction>
</comment>
<dbReference type="Pfam" id="PF02518">
    <property type="entry name" value="HATPase_c"/>
    <property type="match status" value="1"/>
</dbReference>
<organism evidence="14 15">
    <name type="scientific">Actinomadura napierensis</name>
    <dbReference type="NCBI Taxonomy" id="267854"/>
    <lineage>
        <taxon>Bacteria</taxon>
        <taxon>Bacillati</taxon>
        <taxon>Actinomycetota</taxon>
        <taxon>Actinomycetes</taxon>
        <taxon>Streptosporangiales</taxon>
        <taxon>Thermomonosporaceae</taxon>
        <taxon>Actinomadura</taxon>
    </lineage>
</organism>
<dbReference type="InterPro" id="IPR036097">
    <property type="entry name" value="HisK_dim/P_sf"/>
</dbReference>
<dbReference type="SUPFAM" id="SSF47384">
    <property type="entry name" value="Homodimeric domain of signal transducing histidine kinase"/>
    <property type="match status" value="1"/>
</dbReference>
<dbReference type="RefSeq" id="WP_344265761.1">
    <property type="nucleotide sequence ID" value="NZ_BAAAMR010000019.1"/>
</dbReference>
<dbReference type="CDD" id="cd00082">
    <property type="entry name" value="HisKA"/>
    <property type="match status" value="1"/>
</dbReference>
<keyword evidence="6 11" id="KW-0812">Transmembrane</keyword>
<evidence type="ECO:0000256" key="11">
    <source>
        <dbReference type="SAM" id="Phobius"/>
    </source>
</evidence>
<evidence type="ECO:0000259" key="13">
    <source>
        <dbReference type="PROSITE" id="PS50885"/>
    </source>
</evidence>
<feature type="transmembrane region" description="Helical" evidence="11">
    <location>
        <begin position="254"/>
        <end position="276"/>
    </location>
</feature>
<evidence type="ECO:0000259" key="12">
    <source>
        <dbReference type="PROSITE" id="PS50109"/>
    </source>
</evidence>
<dbReference type="Pfam" id="PF00512">
    <property type="entry name" value="HisKA"/>
    <property type="match status" value="1"/>
</dbReference>
<dbReference type="Pfam" id="PF00672">
    <property type="entry name" value="HAMP"/>
    <property type="match status" value="1"/>
</dbReference>
<feature type="compositionally biased region" description="Acidic residues" evidence="10">
    <location>
        <begin position="21"/>
        <end position="37"/>
    </location>
</feature>
<dbReference type="InterPro" id="IPR052162">
    <property type="entry name" value="Sensor_kinase/Photoreceptor"/>
</dbReference>
<dbReference type="InterPro" id="IPR004358">
    <property type="entry name" value="Sig_transdc_His_kin-like_C"/>
</dbReference>
<keyword evidence="9" id="KW-0902">Two-component regulatory system</keyword>
<evidence type="ECO:0000256" key="6">
    <source>
        <dbReference type="ARBA" id="ARBA00022692"/>
    </source>
</evidence>